<evidence type="ECO:0000313" key="10">
    <source>
        <dbReference type="Proteomes" id="UP001145069"/>
    </source>
</evidence>
<feature type="compositionally biased region" description="Basic and acidic residues" evidence="6">
    <location>
        <begin position="383"/>
        <end position="393"/>
    </location>
</feature>
<keyword evidence="5 7" id="KW-0472">Membrane</keyword>
<feature type="compositionally biased region" description="Polar residues" evidence="6">
    <location>
        <begin position="305"/>
        <end position="315"/>
    </location>
</feature>
<dbReference type="AlphaFoldDB" id="A0A9X4AFH8"/>
<feature type="region of interest" description="Disordered" evidence="6">
    <location>
        <begin position="383"/>
        <end position="402"/>
    </location>
</feature>
<dbReference type="Proteomes" id="UP001145069">
    <property type="component" value="Unassembled WGS sequence"/>
</dbReference>
<keyword evidence="3 7" id="KW-0812">Transmembrane</keyword>
<sequence length="402" mass="46923">MNRGIVVKQHKRYTVIMDQQGQFHKAAPIEDVAIGVETSFTPKQISRYQSVIAQSFFQRKVVAIAVILLLAIFPVYSMFNQNSVYAYVNIDINPSVELAIDRDMMVEDITPLNKDAELLLQQLNNLKGNPVDYVTDQIISKSKELNWVTTMNTVLIGIHYERDPDKNKLVTETIDEYFKKQPKEDMKIATFEIPDEVREDAEEKKVSMNQSLADSITQAKTDVEEKEIDEEAKIDEEEKELIEAYYKESNKKRTIVKQKPKVEKATEKLEEKQEKKQEKEIRKEEKQEVKEEQKENKSEQRSNEKNNSSKQPNPQNKDDKETKKKELPPGLEKKLEKELKDPKLKSNLEEIAPYLNTGETVIPTELEEKLEDLPPGIRKKLEDYLPKQEDKQKQRFPFNFFK</sequence>
<keyword evidence="2" id="KW-1003">Cell membrane</keyword>
<comment type="subcellular location">
    <subcellularLocation>
        <location evidence="1">Cell membrane</location>
        <topology evidence="1">Single-pass membrane protein</topology>
    </subcellularLocation>
</comment>
<dbReference type="PROSITE" id="PS51849">
    <property type="entry name" value="RSGI_N"/>
    <property type="match status" value="1"/>
</dbReference>
<dbReference type="GO" id="GO:0005886">
    <property type="term" value="C:plasma membrane"/>
    <property type="evidence" value="ECO:0007669"/>
    <property type="project" value="UniProtKB-SubCell"/>
</dbReference>
<feature type="domain" description="RsgI N-terminal anti-sigma" evidence="8">
    <location>
        <begin position="2"/>
        <end position="49"/>
    </location>
</feature>
<evidence type="ECO:0000256" key="7">
    <source>
        <dbReference type="SAM" id="Phobius"/>
    </source>
</evidence>
<dbReference type="Pfam" id="PF12791">
    <property type="entry name" value="RsgI_N"/>
    <property type="match status" value="1"/>
</dbReference>
<proteinExistence type="predicted"/>
<organism evidence="9 10">
    <name type="scientific">Aquibacillus salsiterrae</name>
    <dbReference type="NCBI Taxonomy" id="2950439"/>
    <lineage>
        <taxon>Bacteria</taxon>
        <taxon>Bacillati</taxon>
        <taxon>Bacillota</taxon>
        <taxon>Bacilli</taxon>
        <taxon>Bacillales</taxon>
        <taxon>Bacillaceae</taxon>
        <taxon>Aquibacillus</taxon>
    </lineage>
</organism>
<feature type="compositionally biased region" description="Basic and acidic residues" evidence="6">
    <location>
        <begin position="316"/>
        <end position="348"/>
    </location>
</feature>
<evidence type="ECO:0000259" key="8">
    <source>
        <dbReference type="PROSITE" id="PS51849"/>
    </source>
</evidence>
<evidence type="ECO:0000313" key="9">
    <source>
        <dbReference type="EMBL" id="MDC3417684.1"/>
    </source>
</evidence>
<evidence type="ECO:0000256" key="5">
    <source>
        <dbReference type="ARBA" id="ARBA00023136"/>
    </source>
</evidence>
<dbReference type="Pfam" id="PF23750">
    <property type="entry name" value="RsgI_M"/>
    <property type="match status" value="1"/>
</dbReference>
<dbReference type="EMBL" id="JAMQKC010000012">
    <property type="protein sequence ID" value="MDC3417684.1"/>
    <property type="molecule type" value="Genomic_DNA"/>
</dbReference>
<evidence type="ECO:0000256" key="2">
    <source>
        <dbReference type="ARBA" id="ARBA00022475"/>
    </source>
</evidence>
<feature type="region of interest" description="Disordered" evidence="6">
    <location>
        <begin position="256"/>
        <end position="360"/>
    </location>
</feature>
<keyword evidence="10" id="KW-1185">Reference proteome</keyword>
<gene>
    <name evidence="9" type="ORF">NC799_12325</name>
</gene>
<comment type="caution">
    <text evidence="9">The sequence shown here is derived from an EMBL/GenBank/DDBJ whole genome shotgun (WGS) entry which is preliminary data.</text>
</comment>
<evidence type="ECO:0000256" key="4">
    <source>
        <dbReference type="ARBA" id="ARBA00022989"/>
    </source>
</evidence>
<dbReference type="RefSeq" id="WP_272446752.1">
    <property type="nucleotide sequence ID" value="NZ_JAMQKC010000012.1"/>
</dbReference>
<feature type="compositionally biased region" description="Basic and acidic residues" evidence="6">
    <location>
        <begin position="260"/>
        <end position="304"/>
    </location>
</feature>
<name>A0A9X4AFH8_9BACI</name>
<keyword evidence="4 7" id="KW-1133">Transmembrane helix</keyword>
<protein>
    <recommendedName>
        <fullName evidence="8">RsgI N-terminal anti-sigma domain-containing protein</fullName>
    </recommendedName>
</protein>
<dbReference type="InterPro" id="IPR055431">
    <property type="entry name" value="RsgI_M"/>
</dbReference>
<reference evidence="9" key="1">
    <citation type="submission" date="2022-06" db="EMBL/GenBank/DDBJ databases">
        <title>Aquibacillus sp. a new bacterium isolated from soil saline samples.</title>
        <authorList>
            <person name="Galisteo C."/>
            <person name="De La Haba R."/>
            <person name="Sanchez-Porro C."/>
            <person name="Ventosa A."/>
        </authorList>
    </citation>
    <scope>NUCLEOTIDE SEQUENCE</scope>
    <source>
        <strain evidence="9">3ASR75-54</strain>
    </source>
</reference>
<dbReference type="InterPro" id="IPR024449">
    <property type="entry name" value="Anti-sigma_RsgI_N"/>
</dbReference>
<evidence type="ECO:0000256" key="1">
    <source>
        <dbReference type="ARBA" id="ARBA00004162"/>
    </source>
</evidence>
<evidence type="ECO:0000256" key="6">
    <source>
        <dbReference type="SAM" id="MobiDB-lite"/>
    </source>
</evidence>
<evidence type="ECO:0000256" key="3">
    <source>
        <dbReference type="ARBA" id="ARBA00022692"/>
    </source>
</evidence>
<feature type="transmembrane region" description="Helical" evidence="7">
    <location>
        <begin position="61"/>
        <end position="79"/>
    </location>
</feature>
<feature type="compositionally biased region" description="Polar residues" evidence="6">
    <location>
        <begin position="207"/>
        <end position="220"/>
    </location>
</feature>
<accession>A0A9X4AFH8</accession>
<feature type="region of interest" description="Disordered" evidence="6">
    <location>
        <begin position="206"/>
        <end position="232"/>
    </location>
</feature>